<feature type="active site" description="Nucleophile" evidence="4">
    <location>
        <position position="374"/>
    </location>
</feature>
<dbReference type="InterPro" id="IPR012340">
    <property type="entry name" value="NA-bd_OB-fold"/>
</dbReference>
<feature type="binding site" evidence="4">
    <location>
        <position position="298"/>
    </location>
    <ligand>
        <name>S-adenosyl-L-methionine</name>
        <dbReference type="ChEBI" id="CHEBI:59789"/>
    </ligand>
</feature>
<feature type="binding site" evidence="4">
    <location>
        <position position="277"/>
    </location>
    <ligand>
        <name>S-adenosyl-L-methionine</name>
        <dbReference type="ChEBI" id="CHEBI:59789"/>
    </ligand>
</feature>
<dbReference type="Proteomes" id="UP000578697">
    <property type="component" value="Unassembled WGS sequence"/>
</dbReference>
<reference evidence="7 9" key="1">
    <citation type="submission" date="2018-08" db="EMBL/GenBank/DDBJ databases">
        <title>The first complete genome of Treponema rectale (CHPAT), a commensal spirochete of the bovine rectum.</title>
        <authorList>
            <person name="Staton G.J."/>
            <person name="Clegg S.R."/>
            <person name="Carter S.D."/>
            <person name="Radford A.D."/>
            <person name="Darby A."/>
            <person name="Hall N."/>
            <person name="Birtles R.J."/>
            <person name="Evans N.J."/>
        </authorList>
    </citation>
    <scope>NUCLEOTIDE SEQUENCE [LARGE SCALE GENOMIC DNA]</scope>
    <source>
        <strain evidence="7 9">CHPA</strain>
    </source>
</reference>
<reference evidence="6 8" key="2">
    <citation type="submission" date="2020-08" db="EMBL/GenBank/DDBJ databases">
        <title>Genomic Encyclopedia of Type Strains, Phase IV (KMG-IV): sequencing the most valuable type-strain genomes for metagenomic binning, comparative biology and taxonomic classification.</title>
        <authorList>
            <person name="Goeker M."/>
        </authorList>
    </citation>
    <scope>NUCLEOTIDE SEQUENCE [LARGE SCALE GENOMIC DNA]</scope>
    <source>
        <strain evidence="6 8">DSM 103679</strain>
    </source>
</reference>
<dbReference type="SUPFAM" id="SSF50249">
    <property type="entry name" value="Nucleic acid-binding proteins"/>
    <property type="match status" value="1"/>
</dbReference>
<dbReference type="PROSITE" id="PS51687">
    <property type="entry name" value="SAM_MT_RNA_M5U"/>
    <property type="match status" value="1"/>
</dbReference>
<dbReference type="GO" id="GO:0070475">
    <property type="term" value="P:rRNA base methylation"/>
    <property type="evidence" value="ECO:0007669"/>
    <property type="project" value="TreeGrafter"/>
</dbReference>
<dbReference type="InterPro" id="IPR002792">
    <property type="entry name" value="TRAM_dom"/>
</dbReference>
<comment type="similarity">
    <text evidence="4">Belongs to the class I-like SAM-binding methyltransferase superfamily. RNA M5U methyltransferase family.</text>
</comment>
<evidence type="ECO:0000256" key="4">
    <source>
        <dbReference type="PROSITE-ProRule" id="PRU01024"/>
    </source>
</evidence>
<feature type="domain" description="TRAM" evidence="5">
    <location>
        <begin position="1"/>
        <end position="54"/>
    </location>
</feature>
<dbReference type="PANTHER" id="PTHR11061">
    <property type="entry name" value="RNA M5U METHYLTRANSFERASE"/>
    <property type="match status" value="1"/>
</dbReference>
<gene>
    <name evidence="7" type="ORF">DYE49_05490</name>
    <name evidence="6" type="ORF">HNP77_000712</name>
</gene>
<proteinExistence type="inferred from homology"/>
<dbReference type="InterPro" id="IPR029063">
    <property type="entry name" value="SAM-dependent_MTases_sf"/>
</dbReference>
<evidence type="ECO:0000256" key="3">
    <source>
        <dbReference type="ARBA" id="ARBA00022691"/>
    </source>
</evidence>
<evidence type="ECO:0000313" key="9">
    <source>
        <dbReference type="Proteomes" id="UP000593591"/>
    </source>
</evidence>
<dbReference type="Pfam" id="PF01938">
    <property type="entry name" value="TRAM"/>
    <property type="match status" value="1"/>
</dbReference>
<feature type="binding site" evidence="4">
    <location>
        <position position="347"/>
    </location>
    <ligand>
        <name>S-adenosyl-L-methionine</name>
        <dbReference type="ChEBI" id="CHEBI:59789"/>
    </ligand>
</feature>
<name>A0A840SDV1_9SPIR</name>
<protein>
    <submittedName>
        <fullName evidence="6">23S rRNA (Uracil1939-C5)-methyltransferase</fullName>
        <ecNumber evidence="6">2.1.1.190</ecNumber>
    </submittedName>
    <submittedName>
        <fullName evidence="7">Class I SAM-dependent RNA methyltransferase</fullName>
    </submittedName>
</protein>
<keyword evidence="3 4" id="KW-0949">S-adenosyl-L-methionine</keyword>
<dbReference type="Pfam" id="PF05958">
    <property type="entry name" value="tRNA_U5-meth_tr"/>
    <property type="match status" value="1"/>
</dbReference>
<dbReference type="KEGG" id="trc:DYE49_05490"/>
<dbReference type="Proteomes" id="UP000593591">
    <property type="component" value="Chromosome"/>
</dbReference>
<dbReference type="PANTHER" id="PTHR11061:SF30">
    <property type="entry name" value="TRNA (URACIL(54)-C(5))-METHYLTRANSFERASE"/>
    <property type="match status" value="1"/>
</dbReference>
<dbReference type="EMBL" id="CP031517">
    <property type="protein sequence ID" value="QOS39936.1"/>
    <property type="molecule type" value="Genomic_DNA"/>
</dbReference>
<dbReference type="GO" id="GO:0070041">
    <property type="term" value="F:rRNA (uridine-C5-)-methyltransferase activity"/>
    <property type="evidence" value="ECO:0007669"/>
    <property type="project" value="TreeGrafter"/>
</dbReference>
<evidence type="ECO:0000259" key="5">
    <source>
        <dbReference type="PROSITE" id="PS50926"/>
    </source>
</evidence>
<dbReference type="Gene3D" id="3.40.50.150">
    <property type="entry name" value="Vaccinia Virus protein VP39"/>
    <property type="match status" value="1"/>
</dbReference>
<feature type="binding site" evidence="4">
    <location>
        <position position="251"/>
    </location>
    <ligand>
        <name>S-adenosyl-L-methionine</name>
        <dbReference type="ChEBI" id="CHEBI:59789"/>
    </ligand>
</feature>
<dbReference type="EC" id="2.1.1.190" evidence="6"/>
<sequence length="416" mass="46614">MTETIITEKMVFGGDCIAKIDGKTVFVPYSIPGEKLKIEITQDCGDFYRGKILEVLEPSPDRVMPFCSYYGRCGGCNLQHIDSSAQQKYRTQILKDAFLREGIETGDIEVISGASKGYRSRFQFHDGGLMEKFSNNIVPIENCPCAEEEINHYLREIPFDQRPEGRVHVFGSDKITSVPDGYDKLIIAEEIHTAAKKETVRKSDRTPTGRKLPKVKKIQKRFAGTSINPSNFCTVELNGKKISFDVQGFFQSNLEVLEKTIPYVTGGISGKNVLDMYAGAGTFSVFLADNFEKVTLVEHNRDAIVYAEQNLAGRKHESFGLSGEVWTKYHAEKYTSSIGGFDAAVIDPPRSGMEKSVCQWLCSSGIPHIRSVSCNAATHARDAKFLIRAGYRLSKLYLLDFYPQTCHIESLAWFEK</sequence>
<keyword evidence="2 4" id="KW-0808">Transferase</keyword>
<dbReference type="InterPro" id="IPR010280">
    <property type="entry name" value="U5_MeTrfase_fam"/>
</dbReference>
<dbReference type="Gene3D" id="2.40.50.1070">
    <property type="match status" value="1"/>
</dbReference>
<evidence type="ECO:0000256" key="1">
    <source>
        <dbReference type="ARBA" id="ARBA00022603"/>
    </source>
</evidence>
<dbReference type="SUPFAM" id="SSF53335">
    <property type="entry name" value="S-adenosyl-L-methionine-dependent methyltransferases"/>
    <property type="match status" value="1"/>
</dbReference>
<dbReference type="CDD" id="cd02440">
    <property type="entry name" value="AdoMet_MTases"/>
    <property type="match status" value="1"/>
</dbReference>
<evidence type="ECO:0000313" key="6">
    <source>
        <dbReference type="EMBL" id="MBB5218368.1"/>
    </source>
</evidence>
<dbReference type="AlphaFoldDB" id="A0A840SDV1"/>
<evidence type="ECO:0000313" key="8">
    <source>
        <dbReference type="Proteomes" id="UP000578697"/>
    </source>
</evidence>
<evidence type="ECO:0000313" key="7">
    <source>
        <dbReference type="EMBL" id="QOS39936.1"/>
    </source>
</evidence>
<accession>A0A840SDV1</accession>
<keyword evidence="8" id="KW-1185">Reference proteome</keyword>
<dbReference type="PROSITE" id="PS50926">
    <property type="entry name" value="TRAM"/>
    <property type="match status" value="1"/>
</dbReference>
<evidence type="ECO:0000256" key="2">
    <source>
        <dbReference type="ARBA" id="ARBA00022679"/>
    </source>
</evidence>
<dbReference type="RefSeq" id="WP_184651787.1">
    <property type="nucleotide sequence ID" value="NZ_JACHFR010000001.1"/>
</dbReference>
<dbReference type="Gene3D" id="2.40.50.140">
    <property type="entry name" value="Nucleic acid-binding proteins"/>
    <property type="match status" value="1"/>
</dbReference>
<organism evidence="6 8">
    <name type="scientific">Treponema rectale</name>
    <dbReference type="NCBI Taxonomy" id="744512"/>
    <lineage>
        <taxon>Bacteria</taxon>
        <taxon>Pseudomonadati</taxon>
        <taxon>Spirochaetota</taxon>
        <taxon>Spirochaetia</taxon>
        <taxon>Spirochaetales</taxon>
        <taxon>Treponemataceae</taxon>
        <taxon>Treponema</taxon>
    </lineage>
</organism>
<dbReference type="EMBL" id="JACHFR010000001">
    <property type="protein sequence ID" value="MBB5218368.1"/>
    <property type="molecule type" value="Genomic_DNA"/>
</dbReference>
<keyword evidence="1 4" id="KW-0489">Methyltransferase</keyword>